<feature type="region of interest" description="Disordered" evidence="1">
    <location>
        <begin position="93"/>
        <end position="125"/>
    </location>
</feature>
<accession>A0A4V5P9D5</accession>
<feature type="non-terminal residue" evidence="2">
    <location>
        <position position="1"/>
    </location>
</feature>
<feature type="compositionally biased region" description="Basic and acidic residues" evidence="1">
    <location>
        <begin position="108"/>
        <end position="125"/>
    </location>
</feature>
<dbReference type="EMBL" id="RWIC01000230">
    <property type="protein sequence ID" value="TKC47070.1"/>
    <property type="molecule type" value="Genomic_DNA"/>
</dbReference>
<protein>
    <submittedName>
        <fullName evidence="2">Uncharacterized protein</fullName>
    </submittedName>
</protein>
<evidence type="ECO:0000313" key="2">
    <source>
        <dbReference type="EMBL" id="TKC47070.1"/>
    </source>
</evidence>
<sequence length="125" mass="13986">SGQREKDWTSLKTPLPQPKLRPDMAFVIGSLSQDLEMRDKSNFIPENSEANEGYRCPTQDPDLEGQGADPIFIEGISRIPLLCVKAFADAKDTTGYTQRPVSENSFEGYRKLPGDKKEGIKDPRI</sequence>
<dbReference type="AlphaFoldDB" id="A0A4V5P9D5"/>
<comment type="caution">
    <text evidence="2">The sequence shown here is derived from an EMBL/GenBank/DDBJ whole genome shotgun (WGS) entry which is preliminary data.</text>
</comment>
<proteinExistence type="predicted"/>
<feature type="region of interest" description="Disordered" evidence="1">
    <location>
        <begin position="45"/>
        <end position="68"/>
    </location>
</feature>
<gene>
    <name evidence="2" type="ORF">EI555_016053</name>
</gene>
<evidence type="ECO:0000256" key="1">
    <source>
        <dbReference type="SAM" id="MobiDB-lite"/>
    </source>
</evidence>
<evidence type="ECO:0000313" key="3">
    <source>
        <dbReference type="Proteomes" id="UP000308365"/>
    </source>
</evidence>
<organism evidence="2 3">
    <name type="scientific">Monodon monoceros</name>
    <name type="common">Narwhal</name>
    <name type="synonym">Ceratodon monodon</name>
    <dbReference type="NCBI Taxonomy" id="40151"/>
    <lineage>
        <taxon>Eukaryota</taxon>
        <taxon>Metazoa</taxon>
        <taxon>Chordata</taxon>
        <taxon>Craniata</taxon>
        <taxon>Vertebrata</taxon>
        <taxon>Euteleostomi</taxon>
        <taxon>Mammalia</taxon>
        <taxon>Eutheria</taxon>
        <taxon>Laurasiatheria</taxon>
        <taxon>Artiodactyla</taxon>
        <taxon>Whippomorpha</taxon>
        <taxon>Cetacea</taxon>
        <taxon>Odontoceti</taxon>
        <taxon>Monodontidae</taxon>
        <taxon>Monodon</taxon>
    </lineage>
</organism>
<name>A0A4V5P9D5_MONMO</name>
<reference evidence="3" key="1">
    <citation type="journal article" date="2019" name="IScience">
        <title>Narwhal Genome Reveals Long-Term Low Genetic Diversity despite Current Large Abundance Size.</title>
        <authorList>
            <person name="Westbury M.V."/>
            <person name="Petersen B."/>
            <person name="Garde E."/>
            <person name="Heide-Jorgensen M.P."/>
            <person name="Lorenzen E.D."/>
        </authorList>
    </citation>
    <scope>NUCLEOTIDE SEQUENCE [LARGE SCALE GENOMIC DNA]</scope>
</reference>
<feature type="compositionally biased region" description="Polar residues" evidence="1">
    <location>
        <begin position="94"/>
        <end position="105"/>
    </location>
</feature>
<dbReference type="Proteomes" id="UP000308365">
    <property type="component" value="Unassembled WGS sequence"/>
</dbReference>